<organism evidence="1 2">
    <name type="scientific">Caloramator australicus RC3</name>
    <dbReference type="NCBI Taxonomy" id="857293"/>
    <lineage>
        <taxon>Bacteria</taxon>
        <taxon>Bacillati</taxon>
        <taxon>Bacillota</taxon>
        <taxon>Clostridia</taxon>
        <taxon>Eubacteriales</taxon>
        <taxon>Clostridiaceae</taxon>
        <taxon>Caloramator</taxon>
    </lineage>
</organism>
<protein>
    <submittedName>
        <fullName evidence="1">Uncharacterized protein</fullName>
    </submittedName>
</protein>
<dbReference type="STRING" id="857293.CAAU_2622"/>
<evidence type="ECO:0000313" key="2">
    <source>
        <dbReference type="Proteomes" id="UP000007652"/>
    </source>
</evidence>
<dbReference type="AlphaFoldDB" id="I7LKT6"/>
<dbReference type="RefSeq" id="WP_008909948.1">
    <property type="nucleotide sequence ID" value="NZ_CAKP01000141.1"/>
</dbReference>
<evidence type="ECO:0000313" key="1">
    <source>
        <dbReference type="EMBL" id="CCJ34705.1"/>
    </source>
</evidence>
<keyword evidence="2" id="KW-1185">Reference proteome</keyword>
<proteinExistence type="predicted"/>
<comment type="caution">
    <text evidence="1">The sequence shown here is derived from an EMBL/GenBank/DDBJ whole genome shotgun (WGS) entry which is preliminary data.</text>
</comment>
<dbReference type="EMBL" id="CAKP01000141">
    <property type="protein sequence ID" value="CCJ34705.1"/>
    <property type="molecule type" value="Genomic_DNA"/>
</dbReference>
<dbReference type="OrthoDB" id="1954520at2"/>
<gene>
    <name evidence="1" type="ORF">CAAU_2622</name>
</gene>
<reference evidence="1 2" key="1">
    <citation type="journal article" date="2011" name="J. Bacteriol.">
        <title>Draft genome sequence of Caloramator australicus strain RC3T, a thermoanaerobe from the Great Artesian Basin of Australia.</title>
        <authorList>
            <person name="Ogg C.D."/>
            <person name="Patel B.K.C."/>
        </authorList>
    </citation>
    <scope>NUCLEOTIDE SEQUENCE [LARGE SCALE GENOMIC DNA]</scope>
    <source>
        <strain evidence="1 2">RC3</strain>
    </source>
</reference>
<name>I7LKT6_9CLOT</name>
<accession>I7LKT6</accession>
<sequence>MPINPITLDKIDPLVIRQIETKIVDKIVHEAKSAETKRGNEEKNFDQERQRKFAEEFSSVLAKYNIKLEYRVMKNKVKIKLKDEKGRGLIETEVDDIESLLESFNKMTGKIIDIRG</sequence>
<dbReference type="Proteomes" id="UP000007652">
    <property type="component" value="Unassembled WGS sequence"/>
</dbReference>